<dbReference type="EMBL" id="MCGR01000069">
    <property type="protein sequence ID" value="ORY62875.1"/>
    <property type="molecule type" value="Genomic_DNA"/>
</dbReference>
<feature type="region of interest" description="Disordered" evidence="3">
    <location>
        <begin position="45"/>
        <end position="64"/>
    </location>
</feature>
<feature type="compositionally biased region" description="Polar residues" evidence="3">
    <location>
        <begin position="648"/>
        <end position="660"/>
    </location>
</feature>
<accession>A0A1Y2DW71</accession>
<evidence type="ECO:0000256" key="1">
    <source>
        <dbReference type="ARBA" id="ARBA00002550"/>
    </source>
</evidence>
<feature type="compositionally biased region" description="Basic and acidic residues" evidence="3">
    <location>
        <begin position="379"/>
        <end position="391"/>
    </location>
</feature>
<dbReference type="Proteomes" id="UP000193467">
    <property type="component" value="Unassembled WGS sequence"/>
</dbReference>
<comment type="similarity">
    <text evidence="2">Belongs to the YPP1 family.</text>
</comment>
<dbReference type="Gene3D" id="1.25.40.10">
    <property type="entry name" value="Tetratricopeptide repeat domain"/>
    <property type="match status" value="2"/>
</dbReference>
<organism evidence="4 5">
    <name type="scientific">Leucosporidium creatinivorum</name>
    <dbReference type="NCBI Taxonomy" id="106004"/>
    <lineage>
        <taxon>Eukaryota</taxon>
        <taxon>Fungi</taxon>
        <taxon>Dikarya</taxon>
        <taxon>Basidiomycota</taxon>
        <taxon>Pucciniomycotina</taxon>
        <taxon>Microbotryomycetes</taxon>
        <taxon>Leucosporidiales</taxon>
        <taxon>Leucosporidium</taxon>
    </lineage>
</organism>
<evidence type="ECO:0000313" key="5">
    <source>
        <dbReference type="Proteomes" id="UP000193467"/>
    </source>
</evidence>
<feature type="region of interest" description="Disordered" evidence="3">
    <location>
        <begin position="648"/>
        <end position="741"/>
    </location>
</feature>
<dbReference type="AlphaFoldDB" id="A0A1Y2DW71"/>
<feature type="compositionally biased region" description="Polar residues" evidence="3">
    <location>
        <begin position="694"/>
        <end position="704"/>
    </location>
</feature>
<evidence type="ECO:0000313" key="4">
    <source>
        <dbReference type="EMBL" id="ORY62875.1"/>
    </source>
</evidence>
<dbReference type="InterPro" id="IPR011990">
    <property type="entry name" value="TPR-like_helical_dom_sf"/>
</dbReference>
<dbReference type="SUPFAM" id="SSF48452">
    <property type="entry name" value="TPR-like"/>
    <property type="match status" value="2"/>
</dbReference>
<comment type="caution">
    <text evidence="4">The sequence shown here is derived from an EMBL/GenBank/DDBJ whole genome shotgun (WGS) entry which is preliminary data.</text>
</comment>
<sequence length="925" mass="101233">MPDSGLSRKTAMGSGERYKKRCGFVSSAASLDLTLHQLLHKSPSAPTLSPLAPPSPLPSSSHAPLQTALSSLDASLSSGSGTPFEKNSARIVRAHALFALGEWENCLEGLHGVELECPVDGAWEGYDLVLRVVGSAVEGHSLTHLDRPLEASTAYTRAARVYDEACDILQNSGSKSGADVELHRVGEDVLFRLCAWGRENSPPSTSYPHHKLYIYLSSRTSLPSSLTPYTPSHLLAIHTSFRRLLYATHSWSDLSLSNRAQEAILQKETKLPAAGESNERYLVFLDQVEEGWRRSGAGREGAKEVVDIMYRALTHTFATHRLLRHLSRALVALGSHSEAAKSLSLYLDLFSKSKETDPRKVARELRRFRAAEAGEEQVDEKVELDGEKEGEHEEGESDFDSDEQFVRTAVWATRVFVRNLGEPQRGLEFARKAREVFDASGEGIKNANPSTRPTSHSQALTHLQKAHVLNPTSWPTLYHLSYQLAELRQLEPALEKARMAVSLPGGKKSREAWHLLGLLAGAKGKDWGNGLLVLETALDDEVEEEEEVEDSLKPKVAAPTTNGDSIDLNGIDARLSHLDDPVSTISGLPAFEYFRDETEQLEAEVQLRITKNVVIEVMEGPEAALLDQQSLLAYFSAAFANIKDVPETTKTAPPTLNIPTISEPAASTKKAHSILSRPRSIRHSIASHTPGLRTPTNPSSNLSAGTPAGSRRSLAIEPNNPSVISLDESPSTPSSGDATATRLSGVNAVPSVETNARATKLLVDLWLLSAASYRRAGRLEDAKGAIAEAEALDADDPDVWVQLALYHTAQSDLSIARTCLAKSLSFVPDHSPALVLLSRLYLTEATTTPSGLTKKLPFAEGILETLTKRQGWDSPEAWFELSRCFKLAPGVEGRRKERERECLVWALQLEETRAVREWKVVPRVL</sequence>
<feature type="region of interest" description="Disordered" evidence="3">
    <location>
        <begin position="374"/>
        <end position="400"/>
    </location>
</feature>
<feature type="compositionally biased region" description="Polar residues" evidence="3">
    <location>
        <begin position="719"/>
        <end position="741"/>
    </location>
</feature>
<dbReference type="PANTHER" id="PTHR23083">
    <property type="entry name" value="TETRATRICOPEPTIDE REPEAT PROTEIN, TPR"/>
    <property type="match status" value="1"/>
</dbReference>
<protein>
    <submittedName>
        <fullName evidence="4">Uncharacterized protein</fullName>
    </submittedName>
</protein>
<dbReference type="STRING" id="106004.A0A1Y2DW71"/>
<reference evidence="4 5" key="1">
    <citation type="submission" date="2016-07" db="EMBL/GenBank/DDBJ databases">
        <title>Pervasive Adenine N6-methylation of Active Genes in Fungi.</title>
        <authorList>
            <consortium name="DOE Joint Genome Institute"/>
            <person name="Mondo S.J."/>
            <person name="Dannebaum R.O."/>
            <person name="Kuo R.C."/>
            <person name="Labutti K."/>
            <person name="Haridas S."/>
            <person name="Kuo A."/>
            <person name="Salamov A."/>
            <person name="Ahrendt S.R."/>
            <person name="Lipzen A."/>
            <person name="Sullivan W."/>
            <person name="Andreopoulos W.B."/>
            <person name="Clum A."/>
            <person name="Lindquist E."/>
            <person name="Daum C."/>
            <person name="Ramamoorthy G.K."/>
            <person name="Gryganskyi A."/>
            <person name="Culley D."/>
            <person name="Magnuson J.K."/>
            <person name="James T.Y."/>
            <person name="O'Malley M.A."/>
            <person name="Stajich J.E."/>
            <person name="Spatafora J.W."/>
            <person name="Visel A."/>
            <person name="Grigoriev I.V."/>
        </authorList>
    </citation>
    <scope>NUCLEOTIDE SEQUENCE [LARGE SCALE GENOMIC DNA]</scope>
    <source>
        <strain evidence="4 5">62-1032</strain>
    </source>
</reference>
<dbReference type="InterPro" id="IPR051722">
    <property type="entry name" value="Endocytosis_PI4K-reg_protein"/>
</dbReference>
<evidence type="ECO:0000256" key="2">
    <source>
        <dbReference type="ARBA" id="ARBA00038251"/>
    </source>
</evidence>
<evidence type="ECO:0000256" key="3">
    <source>
        <dbReference type="SAM" id="MobiDB-lite"/>
    </source>
</evidence>
<dbReference type="OrthoDB" id="29013at2759"/>
<dbReference type="PANTHER" id="PTHR23083:SF464">
    <property type="entry name" value="TETRATRICOPEPTIDE REPEAT DOMAIN 7, ISOFORM A"/>
    <property type="match status" value="1"/>
</dbReference>
<keyword evidence="5" id="KW-1185">Reference proteome</keyword>
<name>A0A1Y2DW71_9BASI</name>
<proteinExistence type="inferred from homology"/>
<comment type="function">
    <text evidence="1">Involved in endocytosis.</text>
</comment>
<dbReference type="InParanoid" id="A0A1Y2DW71"/>
<gene>
    <name evidence="4" type="ORF">BCR35DRAFT_334838</name>
</gene>